<evidence type="ECO:0000256" key="1">
    <source>
        <dbReference type="SAM" id="Phobius"/>
    </source>
</evidence>
<evidence type="ECO:0000313" key="3">
    <source>
        <dbReference type="Proteomes" id="UP000005222"/>
    </source>
</evidence>
<keyword evidence="1" id="KW-1133">Transmembrane helix</keyword>
<proteinExistence type="predicted"/>
<keyword evidence="1" id="KW-0812">Transmembrane</keyword>
<sequence>MPRASLAHRSSIAAIHAHPTHHCSPVASPSVPAHLCVLSSSFSGALRVLPQPSPSLQCALHHPSRPHRMFLYSPSPVPVSSMSEMVLFLAVFIFRSLSWLYIAVPLHFE</sequence>
<feature type="transmembrane region" description="Helical" evidence="1">
    <location>
        <begin position="85"/>
        <end position="104"/>
    </location>
</feature>
<dbReference type="Proteomes" id="UP000005222">
    <property type="component" value="Chromosome B"/>
</dbReference>
<accession>G8YT45</accession>
<dbReference type="EMBL" id="FO082058">
    <property type="protein sequence ID" value="CCE73096.1"/>
    <property type="molecule type" value="Genomic_DNA"/>
</dbReference>
<dbReference type="InParanoid" id="G8YT45"/>
<reference evidence="2 3" key="1">
    <citation type="journal article" date="2012" name="G3 (Bethesda)">
        <title>Pichia sorbitophila, an interspecies yeast hybrid reveals early steps of genome resolution following polyploidization.</title>
        <authorList>
            <person name="Leh Louis V."/>
            <person name="Despons L."/>
            <person name="Friedrich A."/>
            <person name="Martin T."/>
            <person name="Durrens P."/>
            <person name="Casaregola S."/>
            <person name="Neuveglise C."/>
            <person name="Fairhead C."/>
            <person name="Marck C."/>
            <person name="Cruz J.A."/>
            <person name="Straub M.L."/>
            <person name="Kugler V."/>
            <person name="Sacerdot C."/>
            <person name="Uzunov Z."/>
            <person name="Thierry A."/>
            <person name="Weiss S."/>
            <person name="Bleykasten C."/>
            <person name="De Montigny J."/>
            <person name="Jacques N."/>
            <person name="Jung P."/>
            <person name="Lemaire M."/>
            <person name="Mallet S."/>
            <person name="Morel G."/>
            <person name="Richard G.F."/>
            <person name="Sarkar A."/>
            <person name="Savel G."/>
            <person name="Schacherer J."/>
            <person name="Seret M.L."/>
            <person name="Talla E."/>
            <person name="Samson G."/>
            <person name="Jubin C."/>
            <person name="Poulain J."/>
            <person name="Vacherie B."/>
            <person name="Barbe V."/>
            <person name="Pelletier E."/>
            <person name="Sherman D.J."/>
            <person name="Westhof E."/>
            <person name="Weissenbach J."/>
            <person name="Baret P.V."/>
            <person name="Wincker P."/>
            <person name="Gaillardin C."/>
            <person name="Dujon B."/>
            <person name="Souciet J.L."/>
        </authorList>
    </citation>
    <scope>NUCLEOTIDE SEQUENCE [LARGE SCALE GENOMIC DNA]</scope>
    <source>
        <strain evidence="3">ATCC MYA-4447 / BCRC 22081 / CBS 7064 / NBRC 10061 / NRRL Y-12695</strain>
    </source>
</reference>
<dbReference type="HOGENOM" id="CLU_2184921_0_0_1"/>
<gene>
    <name evidence="2" type="primary">Piso0_000115</name>
    <name evidence="2" type="ORF">GNLVRS01_PISO0B02443g</name>
</gene>
<keyword evidence="3" id="KW-1185">Reference proteome</keyword>
<evidence type="ECO:0000313" key="2">
    <source>
        <dbReference type="EMBL" id="CCE73096.1"/>
    </source>
</evidence>
<organism evidence="2 3">
    <name type="scientific">Pichia sorbitophila (strain ATCC MYA-4447 / BCRC 22081 / CBS 7064 / NBRC 10061 / NRRL Y-12695)</name>
    <name type="common">Hybrid yeast</name>
    <dbReference type="NCBI Taxonomy" id="559304"/>
    <lineage>
        <taxon>Eukaryota</taxon>
        <taxon>Fungi</taxon>
        <taxon>Dikarya</taxon>
        <taxon>Ascomycota</taxon>
        <taxon>Saccharomycotina</taxon>
        <taxon>Pichiomycetes</taxon>
        <taxon>Debaryomycetaceae</taxon>
        <taxon>Millerozyma</taxon>
    </lineage>
</organism>
<dbReference type="AlphaFoldDB" id="G8YT45"/>
<protein>
    <submittedName>
        <fullName evidence="2">Piso0_000115 protein</fullName>
    </submittedName>
</protein>
<name>G8YT45_PICSO</name>
<keyword evidence="1" id="KW-0472">Membrane</keyword>